<protein>
    <recommendedName>
        <fullName evidence="3">DUF218 domain-containing protein</fullName>
    </recommendedName>
</protein>
<dbReference type="EMBL" id="JAMWBK010000004">
    <property type="protein sequence ID" value="KAJ8906097.1"/>
    <property type="molecule type" value="Genomic_DNA"/>
</dbReference>
<name>A0AAV8UYE8_9RHOD</name>
<reference evidence="1 2" key="1">
    <citation type="journal article" date="2023" name="Nat. Commun.">
        <title>Origin of minicircular mitochondrial genomes in red algae.</title>
        <authorList>
            <person name="Lee Y."/>
            <person name="Cho C.H."/>
            <person name="Lee Y.M."/>
            <person name="Park S.I."/>
            <person name="Yang J.H."/>
            <person name="West J.A."/>
            <person name="Bhattacharya D."/>
            <person name="Yoon H.S."/>
        </authorList>
    </citation>
    <scope>NUCLEOTIDE SEQUENCE [LARGE SCALE GENOMIC DNA]</scope>
    <source>
        <strain evidence="1 2">CCMP1338</strain>
        <tissue evidence="1">Whole cell</tissue>
    </source>
</reference>
<organism evidence="1 2">
    <name type="scientific">Rhodosorus marinus</name>
    <dbReference type="NCBI Taxonomy" id="101924"/>
    <lineage>
        <taxon>Eukaryota</taxon>
        <taxon>Rhodophyta</taxon>
        <taxon>Stylonematophyceae</taxon>
        <taxon>Stylonematales</taxon>
        <taxon>Stylonemataceae</taxon>
        <taxon>Rhodosorus</taxon>
    </lineage>
</organism>
<comment type="caution">
    <text evidence="1">The sequence shown here is derived from an EMBL/GenBank/DDBJ whole genome shotgun (WGS) entry which is preliminary data.</text>
</comment>
<evidence type="ECO:0000313" key="1">
    <source>
        <dbReference type="EMBL" id="KAJ8906097.1"/>
    </source>
</evidence>
<dbReference type="Proteomes" id="UP001157974">
    <property type="component" value="Unassembled WGS sequence"/>
</dbReference>
<evidence type="ECO:0000313" key="2">
    <source>
        <dbReference type="Proteomes" id="UP001157974"/>
    </source>
</evidence>
<sequence length="211" mass="23751">MRNRSKASMELAVLLVFFVGLFFSVGALRLCFGLCRAWYRAHEGRRIGEDVDANLVLGGEPSRESFAVSLLKSRPRLTFVSSGSFRLNDTLFDGVRDLVVVDRRAVDTLTNYSTLVDELKRRNIRYVQVITSSYHLHRARLVGQIVLGSRGISSSYLASDLYSTQSSVSQESTLKRTRDVLRALVWVAYEVDGRFLSSMLQILKSVDFASL</sequence>
<proteinExistence type="predicted"/>
<dbReference type="AlphaFoldDB" id="A0AAV8UYE8"/>
<evidence type="ECO:0008006" key="3">
    <source>
        <dbReference type="Google" id="ProtNLM"/>
    </source>
</evidence>
<keyword evidence="2" id="KW-1185">Reference proteome</keyword>
<accession>A0AAV8UYE8</accession>
<gene>
    <name evidence="1" type="ORF">NDN08_002596</name>
</gene>